<evidence type="ECO:0000256" key="4">
    <source>
        <dbReference type="ARBA" id="ARBA00022679"/>
    </source>
</evidence>
<dbReference type="RefSeq" id="WP_007276665.1">
    <property type="nucleotide sequence ID" value="NZ_ABCK01000001.1"/>
</dbReference>
<keyword evidence="7" id="KW-0812">Transmembrane</keyword>
<organism evidence="8 9">
    <name type="scientific">Lentisphaera araneosa HTCC2155</name>
    <dbReference type="NCBI Taxonomy" id="313628"/>
    <lineage>
        <taxon>Bacteria</taxon>
        <taxon>Pseudomonadati</taxon>
        <taxon>Lentisphaerota</taxon>
        <taxon>Lentisphaeria</taxon>
        <taxon>Lentisphaerales</taxon>
        <taxon>Lentisphaeraceae</taxon>
        <taxon>Lentisphaera</taxon>
    </lineage>
</organism>
<protein>
    <submittedName>
        <fullName evidence="8">Bacterial lipid A biosynthesis acyltransferase</fullName>
    </submittedName>
</protein>
<evidence type="ECO:0000256" key="6">
    <source>
        <dbReference type="ARBA" id="ARBA00023315"/>
    </source>
</evidence>
<evidence type="ECO:0000313" key="8">
    <source>
        <dbReference type="EMBL" id="EDM29543.1"/>
    </source>
</evidence>
<dbReference type="Pfam" id="PF03279">
    <property type="entry name" value="Lip_A_acyltrans"/>
    <property type="match status" value="1"/>
</dbReference>
<dbReference type="EMBL" id="ABCK01000001">
    <property type="protein sequence ID" value="EDM29543.1"/>
    <property type="molecule type" value="Genomic_DNA"/>
</dbReference>
<keyword evidence="6 8" id="KW-0012">Acyltransferase</keyword>
<evidence type="ECO:0000256" key="1">
    <source>
        <dbReference type="ARBA" id="ARBA00004533"/>
    </source>
</evidence>
<keyword evidence="3" id="KW-0997">Cell inner membrane</keyword>
<dbReference type="GO" id="GO:0009247">
    <property type="term" value="P:glycolipid biosynthetic process"/>
    <property type="evidence" value="ECO:0007669"/>
    <property type="project" value="UniProtKB-ARBA"/>
</dbReference>
<evidence type="ECO:0000256" key="5">
    <source>
        <dbReference type="ARBA" id="ARBA00023136"/>
    </source>
</evidence>
<dbReference type="OrthoDB" id="9803456at2"/>
<gene>
    <name evidence="8" type="ORF">LNTAR_17373</name>
</gene>
<name>A6DFG3_9BACT</name>
<feature type="transmembrane region" description="Helical" evidence="7">
    <location>
        <begin position="76"/>
        <end position="94"/>
    </location>
</feature>
<evidence type="ECO:0000313" key="9">
    <source>
        <dbReference type="Proteomes" id="UP000004947"/>
    </source>
</evidence>
<dbReference type="Proteomes" id="UP000004947">
    <property type="component" value="Unassembled WGS sequence"/>
</dbReference>
<dbReference type="PANTHER" id="PTHR30606:SF10">
    <property type="entry name" value="PHOSPHATIDYLINOSITOL MANNOSIDE ACYLTRANSFERASE"/>
    <property type="match status" value="1"/>
</dbReference>
<dbReference type="GO" id="GO:0016746">
    <property type="term" value="F:acyltransferase activity"/>
    <property type="evidence" value="ECO:0007669"/>
    <property type="project" value="UniProtKB-KW"/>
</dbReference>
<comment type="subcellular location">
    <subcellularLocation>
        <location evidence="1">Cell inner membrane</location>
    </subcellularLocation>
</comment>
<dbReference type="InterPro" id="IPR004960">
    <property type="entry name" value="LipA_acyltrans"/>
</dbReference>
<evidence type="ECO:0000256" key="3">
    <source>
        <dbReference type="ARBA" id="ARBA00022519"/>
    </source>
</evidence>
<keyword evidence="9" id="KW-1185">Reference proteome</keyword>
<keyword evidence="7" id="KW-1133">Transmembrane helix</keyword>
<keyword evidence="2" id="KW-1003">Cell membrane</keyword>
<evidence type="ECO:0000256" key="7">
    <source>
        <dbReference type="SAM" id="Phobius"/>
    </source>
</evidence>
<dbReference type="eggNOG" id="COG1560">
    <property type="taxonomic scope" value="Bacteria"/>
</dbReference>
<keyword evidence="4 8" id="KW-0808">Transferase</keyword>
<dbReference type="STRING" id="313628.LNTAR_17373"/>
<keyword evidence="5 7" id="KW-0472">Membrane</keyword>
<proteinExistence type="predicted"/>
<reference evidence="8 9" key="1">
    <citation type="journal article" date="2010" name="J. Bacteriol.">
        <title>Genome sequence of Lentisphaera araneosa HTCC2155T, the type species of the order Lentisphaerales in the phylum Lentisphaerae.</title>
        <authorList>
            <person name="Thrash J.C."/>
            <person name="Cho J.C."/>
            <person name="Vergin K.L."/>
            <person name="Morris R.M."/>
            <person name="Giovannoni S.J."/>
        </authorList>
    </citation>
    <scope>NUCLEOTIDE SEQUENCE [LARGE SCALE GENOMIC DNA]</scope>
    <source>
        <strain evidence="8 9">HTCC2155</strain>
    </source>
</reference>
<dbReference type="AlphaFoldDB" id="A6DFG3"/>
<accession>A6DFG3</accession>
<dbReference type="PANTHER" id="PTHR30606">
    <property type="entry name" value="LIPID A BIOSYNTHESIS LAUROYL ACYLTRANSFERASE"/>
    <property type="match status" value="1"/>
</dbReference>
<evidence type="ECO:0000256" key="2">
    <source>
        <dbReference type="ARBA" id="ARBA00022475"/>
    </source>
</evidence>
<comment type="caution">
    <text evidence="8">The sequence shown here is derived from an EMBL/GenBank/DDBJ whole genome shotgun (WGS) entry which is preliminary data.</text>
</comment>
<sequence>MAKKLKKIRKKIQRPLEVTAIYGLMFCVKCQTLRGARRLGTILGYIGYNVPSIKKLVKANLNIAFPDMSKKEARKIGIASMTSLFNVFIEFLWFKGREHKISQFIEWDDVSIKEFKEKREKNKNKKPCILLTMHMGNWEVTAQTYHLISDEILTSVATRIKNNVLEDLMYQGRTATGAKITHQKGAVKALVQSLRTKQSIGLLVDQNTKTHQGGVYAKFFGLDATISRSPATFAKKFNPDMIMIECHRTQKGFYITYKQLPFTYEDCESEDDYSAKLLKYMESLVRNRPDQWVWYYNRWGTFRNKEDKSKYPYYASLESKYD</sequence>
<dbReference type="GO" id="GO:0005886">
    <property type="term" value="C:plasma membrane"/>
    <property type="evidence" value="ECO:0007669"/>
    <property type="project" value="UniProtKB-SubCell"/>
</dbReference>
<dbReference type="CDD" id="cd07984">
    <property type="entry name" value="LPLAT_LABLAT-like"/>
    <property type="match status" value="1"/>
</dbReference>